<reference evidence="2" key="1">
    <citation type="submission" date="2022-08" db="EMBL/GenBank/DDBJ databases">
        <authorList>
            <person name="Gutierrez-Valencia J."/>
        </authorList>
    </citation>
    <scope>NUCLEOTIDE SEQUENCE</scope>
</reference>
<evidence type="ECO:0000256" key="1">
    <source>
        <dbReference type="SAM" id="MobiDB-lite"/>
    </source>
</evidence>
<gene>
    <name evidence="2" type="ORF">LITE_LOCUS13</name>
    <name evidence="3" type="ORF">LITE_LOCUS25454</name>
</gene>
<comment type="caution">
    <text evidence="2">The sequence shown here is derived from an EMBL/GenBank/DDBJ whole genome shotgun (WGS) entry which is preliminary data.</text>
</comment>
<sequence>MAIPAADGVMRDSEVQESLECELDKLEFPDPNIANENQMMVSEYYGTPRTDLDESETSESLVTCDAADNHTSNGTCVANVVESYSAATVGSALATNKLDSPPSSVSATNGDVSSPSNGVNSDNSKTQSEEHNSVSKEDKGIDAANGETDSSAGTPREEEEVTKPVVSLNMEPGQGVVQQDIVDMYMKSMQQFTESLAKMKLPLDIDSSGPASSGSSNSEQQKTPSSTKAGSRVFYGSRAFF</sequence>
<feature type="region of interest" description="Disordered" evidence="1">
    <location>
        <begin position="95"/>
        <end position="171"/>
    </location>
</feature>
<organism evidence="2 4">
    <name type="scientific">Linum tenue</name>
    <dbReference type="NCBI Taxonomy" id="586396"/>
    <lineage>
        <taxon>Eukaryota</taxon>
        <taxon>Viridiplantae</taxon>
        <taxon>Streptophyta</taxon>
        <taxon>Embryophyta</taxon>
        <taxon>Tracheophyta</taxon>
        <taxon>Spermatophyta</taxon>
        <taxon>Magnoliopsida</taxon>
        <taxon>eudicotyledons</taxon>
        <taxon>Gunneridae</taxon>
        <taxon>Pentapetalae</taxon>
        <taxon>rosids</taxon>
        <taxon>fabids</taxon>
        <taxon>Malpighiales</taxon>
        <taxon>Linaceae</taxon>
        <taxon>Linum</taxon>
    </lineage>
</organism>
<dbReference type="EMBL" id="CAMGYJ010000006">
    <property type="protein sequence ID" value="CAI0437409.1"/>
    <property type="molecule type" value="Genomic_DNA"/>
</dbReference>
<feature type="compositionally biased region" description="Basic and acidic residues" evidence="1">
    <location>
        <begin position="127"/>
        <end position="141"/>
    </location>
</feature>
<feature type="compositionally biased region" description="Polar residues" evidence="1">
    <location>
        <begin position="219"/>
        <end position="229"/>
    </location>
</feature>
<dbReference type="AlphaFoldDB" id="A0AAV0GM45"/>
<protein>
    <submittedName>
        <fullName evidence="2">Uncharacterized protein</fullName>
    </submittedName>
</protein>
<accession>A0AAV0GM45</accession>
<dbReference type="PANTHER" id="PTHR31208">
    <property type="entry name" value="EXPRESSED PROTEIN"/>
    <property type="match status" value="1"/>
</dbReference>
<evidence type="ECO:0000313" key="4">
    <source>
        <dbReference type="Proteomes" id="UP001154282"/>
    </source>
</evidence>
<name>A0AAV0GM45_9ROSI</name>
<evidence type="ECO:0000313" key="3">
    <source>
        <dbReference type="EMBL" id="CAI0437409.1"/>
    </source>
</evidence>
<dbReference type="PANTHER" id="PTHR31208:SF2">
    <property type="entry name" value="DOMAIN-CONTAINING PROTEIN, PUTATIVE, EXPRESSED-RELATED"/>
    <property type="match status" value="1"/>
</dbReference>
<dbReference type="EMBL" id="CAMGYJ010000002">
    <property type="protein sequence ID" value="CAI0374020.1"/>
    <property type="molecule type" value="Genomic_DNA"/>
</dbReference>
<keyword evidence="4" id="KW-1185">Reference proteome</keyword>
<evidence type="ECO:0000313" key="2">
    <source>
        <dbReference type="EMBL" id="CAI0374020.1"/>
    </source>
</evidence>
<dbReference type="Proteomes" id="UP001154282">
    <property type="component" value="Unassembled WGS sequence"/>
</dbReference>
<feature type="compositionally biased region" description="Polar residues" evidence="1">
    <location>
        <begin position="95"/>
        <end position="126"/>
    </location>
</feature>
<proteinExistence type="predicted"/>
<feature type="region of interest" description="Disordered" evidence="1">
    <location>
        <begin position="203"/>
        <end position="241"/>
    </location>
</feature>
<feature type="compositionally biased region" description="Low complexity" evidence="1">
    <location>
        <begin position="207"/>
        <end position="218"/>
    </location>
</feature>